<dbReference type="AlphaFoldDB" id="A0A1E3QCU9"/>
<accession>A0A1E3QCU9</accession>
<dbReference type="OrthoDB" id="10288918at2759"/>
<dbReference type="Proteomes" id="UP000094385">
    <property type="component" value="Unassembled WGS sequence"/>
</dbReference>
<evidence type="ECO:0000313" key="1">
    <source>
        <dbReference type="EMBL" id="ODQ74857.1"/>
    </source>
</evidence>
<keyword evidence="2" id="KW-1185">Reference proteome</keyword>
<organism evidence="1 2">
    <name type="scientific">Lipomyces starkeyi NRRL Y-11557</name>
    <dbReference type="NCBI Taxonomy" id="675824"/>
    <lineage>
        <taxon>Eukaryota</taxon>
        <taxon>Fungi</taxon>
        <taxon>Dikarya</taxon>
        <taxon>Ascomycota</taxon>
        <taxon>Saccharomycotina</taxon>
        <taxon>Lipomycetes</taxon>
        <taxon>Lipomycetales</taxon>
        <taxon>Lipomycetaceae</taxon>
        <taxon>Lipomyces</taxon>
    </lineage>
</organism>
<reference evidence="1 2" key="1">
    <citation type="journal article" date="2016" name="Proc. Natl. Acad. Sci. U.S.A.">
        <title>Comparative genomics of biotechnologically important yeasts.</title>
        <authorList>
            <person name="Riley R."/>
            <person name="Haridas S."/>
            <person name="Wolfe K.H."/>
            <person name="Lopes M.R."/>
            <person name="Hittinger C.T."/>
            <person name="Goeker M."/>
            <person name="Salamov A.A."/>
            <person name="Wisecaver J.H."/>
            <person name="Long T.M."/>
            <person name="Calvey C.H."/>
            <person name="Aerts A.L."/>
            <person name="Barry K.W."/>
            <person name="Choi C."/>
            <person name="Clum A."/>
            <person name="Coughlan A.Y."/>
            <person name="Deshpande S."/>
            <person name="Douglass A.P."/>
            <person name="Hanson S.J."/>
            <person name="Klenk H.-P."/>
            <person name="LaButti K.M."/>
            <person name="Lapidus A."/>
            <person name="Lindquist E.A."/>
            <person name="Lipzen A.M."/>
            <person name="Meier-Kolthoff J.P."/>
            <person name="Ohm R.A."/>
            <person name="Otillar R.P."/>
            <person name="Pangilinan J.L."/>
            <person name="Peng Y."/>
            <person name="Rokas A."/>
            <person name="Rosa C.A."/>
            <person name="Scheuner C."/>
            <person name="Sibirny A.A."/>
            <person name="Slot J.C."/>
            <person name="Stielow J.B."/>
            <person name="Sun H."/>
            <person name="Kurtzman C.P."/>
            <person name="Blackwell M."/>
            <person name="Grigoriev I.V."/>
            <person name="Jeffries T.W."/>
        </authorList>
    </citation>
    <scope>NUCLEOTIDE SEQUENCE [LARGE SCALE GENOMIC DNA]</scope>
    <source>
        <strain evidence="1 2">NRRL Y-11557</strain>
    </source>
</reference>
<name>A0A1E3QCU9_LIPST</name>
<evidence type="ECO:0000313" key="2">
    <source>
        <dbReference type="Proteomes" id="UP000094385"/>
    </source>
</evidence>
<proteinExistence type="predicted"/>
<sequence length="206" mass="23213">MTDASEADVQKLKLLERPIVWPSGLDQRPPTWFYADGAEHILKGFYDKRDEYLEKIISRKQRYVEVYKQVYNAEFPSKQALEGSIAKARGSAALARATHITGFLFDDRKDNCSDRVVAGIQALAFKRNPPTEDVEKLADVFVECANISKPAAVSLARTAKSPSGIYSNVLAAQVQYDKVNKVDREEPTFFQTLLYAYKNPDILSDE</sequence>
<dbReference type="EMBL" id="KV454291">
    <property type="protein sequence ID" value="ODQ74857.1"/>
    <property type="molecule type" value="Genomic_DNA"/>
</dbReference>
<gene>
    <name evidence="1" type="ORF">LIPSTDRAFT_102913</name>
</gene>
<protein>
    <submittedName>
        <fullName evidence="1">Uncharacterized protein</fullName>
    </submittedName>
</protein>